<dbReference type="InterPro" id="IPR001214">
    <property type="entry name" value="SET_dom"/>
</dbReference>
<protein>
    <recommendedName>
        <fullName evidence="13">Protein-lysine N-methyltransferase SMYD4</fullName>
    </recommendedName>
    <alternativeName>
        <fullName evidence="14">SET and MYND domain-containing protein 4</fullName>
    </alternativeName>
</protein>
<keyword evidence="10" id="KW-0539">Nucleus</keyword>
<dbReference type="Proteomes" id="UP000076408">
    <property type="component" value="Unassembled WGS sequence"/>
</dbReference>
<evidence type="ECO:0000313" key="18">
    <source>
        <dbReference type="Proteomes" id="UP000076408"/>
    </source>
</evidence>
<dbReference type="GO" id="GO:0005634">
    <property type="term" value="C:nucleus"/>
    <property type="evidence" value="ECO:0007669"/>
    <property type="project" value="UniProtKB-SubCell"/>
</dbReference>
<evidence type="ECO:0000259" key="16">
    <source>
        <dbReference type="PROSITE" id="PS50865"/>
    </source>
</evidence>
<accession>A0A182Y0H3</accession>
<dbReference type="InterPro" id="IPR002893">
    <property type="entry name" value="Znf_MYND"/>
</dbReference>
<dbReference type="PANTHER" id="PTHR46165">
    <property type="entry name" value="SET AND MYND DOMAIN-CONTAINING PROTEIN 4"/>
    <property type="match status" value="1"/>
</dbReference>
<keyword evidence="9" id="KW-0862">Zinc</keyword>
<dbReference type="InterPro" id="IPR044421">
    <property type="entry name" value="SMYD4_SET"/>
</dbReference>
<keyword evidence="6" id="KW-0949">S-adenosyl-L-methionine</keyword>
<comment type="function">
    <text evidence="12">Protein-lysine N-methyltransferase. Monomethylates PRMT5, modulating its transcriptional activity. May also act as a histone methyltransferase. Plays a critical role in cardiac development. Acts as a key epigenetic regulator of gene expression during cardiac development via its dual activities as a methyltransferase and negative regulator of HDAC1.</text>
</comment>
<comment type="catalytic activity">
    <reaction evidence="11">
        <text>L-lysyl-[protein] + S-adenosyl-L-methionine = N(6)-methyl-L-lysyl-[protein] + S-adenosyl-L-homocysteine + H(+)</text>
        <dbReference type="Rhea" id="RHEA:51736"/>
        <dbReference type="Rhea" id="RHEA-COMP:9752"/>
        <dbReference type="Rhea" id="RHEA-COMP:13053"/>
        <dbReference type="ChEBI" id="CHEBI:15378"/>
        <dbReference type="ChEBI" id="CHEBI:29969"/>
        <dbReference type="ChEBI" id="CHEBI:57856"/>
        <dbReference type="ChEBI" id="CHEBI:59789"/>
        <dbReference type="ChEBI" id="CHEBI:61929"/>
    </reaction>
</comment>
<keyword evidence="4" id="KW-0489">Methyltransferase</keyword>
<evidence type="ECO:0000256" key="1">
    <source>
        <dbReference type="ARBA" id="ARBA00004123"/>
    </source>
</evidence>
<dbReference type="SUPFAM" id="SSF82199">
    <property type="entry name" value="SET domain"/>
    <property type="match status" value="1"/>
</dbReference>
<dbReference type="EnsemblMetazoa" id="ASTEI01959-RA">
    <property type="protein sequence ID" value="ASTEI01959-PA"/>
    <property type="gene ID" value="ASTEI01959"/>
</dbReference>
<dbReference type="VEuPathDB" id="VectorBase:ASTEI01959"/>
<dbReference type="Gene3D" id="6.10.140.2220">
    <property type="match status" value="1"/>
</dbReference>
<dbReference type="Pfam" id="PF00856">
    <property type="entry name" value="SET"/>
    <property type="match status" value="1"/>
</dbReference>
<keyword evidence="5" id="KW-0808">Transferase</keyword>
<dbReference type="GO" id="GO:0008276">
    <property type="term" value="F:protein methyltransferase activity"/>
    <property type="evidence" value="ECO:0007669"/>
    <property type="project" value="UniProtKB-ARBA"/>
</dbReference>
<evidence type="ECO:0000256" key="12">
    <source>
        <dbReference type="ARBA" id="ARBA00093423"/>
    </source>
</evidence>
<keyword evidence="18" id="KW-1185">Reference proteome</keyword>
<evidence type="ECO:0000256" key="15">
    <source>
        <dbReference type="PROSITE-ProRule" id="PRU00134"/>
    </source>
</evidence>
<dbReference type="GO" id="GO:0005737">
    <property type="term" value="C:cytoplasm"/>
    <property type="evidence" value="ECO:0007669"/>
    <property type="project" value="UniProtKB-SubCell"/>
</dbReference>
<evidence type="ECO:0000256" key="8">
    <source>
        <dbReference type="ARBA" id="ARBA00022771"/>
    </source>
</evidence>
<evidence type="ECO:0000256" key="11">
    <source>
        <dbReference type="ARBA" id="ARBA00048985"/>
    </source>
</evidence>
<dbReference type="InterPro" id="IPR046341">
    <property type="entry name" value="SET_dom_sf"/>
</dbReference>
<dbReference type="InterPro" id="IPR011990">
    <property type="entry name" value="TPR-like_helical_dom_sf"/>
</dbReference>
<dbReference type="GO" id="GO:0008270">
    <property type="term" value="F:zinc ion binding"/>
    <property type="evidence" value="ECO:0007669"/>
    <property type="project" value="UniProtKB-KW"/>
</dbReference>
<evidence type="ECO:0000256" key="4">
    <source>
        <dbReference type="ARBA" id="ARBA00022603"/>
    </source>
</evidence>
<keyword evidence="7" id="KW-0479">Metal-binding</keyword>
<dbReference type="InterPro" id="IPR052097">
    <property type="entry name" value="SET-MYND_domain_protein"/>
</dbReference>
<evidence type="ECO:0000256" key="5">
    <source>
        <dbReference type="ARBA" id="ARBA00022679"/>
    </source>
</evidence>
<reference evidence="17" key="2">
    <citation type="submission" date="2020-05" db="UniProtKB">
        <authorList>
            <consortium name="EnsemblMetazoa"/>
        </authorList>
    </citation>
    <scope>IDENTIFICATION</scope>
    <source>
        <strain evidence="17">Indian</strain>
    </source>
</reference>
<dbReference type="CDD" id="cd10536">
    <property type="entry name" value="SET_SMYD4"/>
    <property type="match status" value="1"/>
</dbReference>
<dbReference type="SUPFAM" id="SSF48452">
    <property type="entry name" value="TPR-like"/>
    <property type="match status" value="1"/>
</dbReference>
<dbReference type="GO" id="GO:0008170">
    <property type="term" value="F:N-methyltransferase activity"/>
    <property type="evidence" value="ECO:0007669"/>
    <property type="project" value="UniProtKB-ARBA"/>
</dbReference>
<evidence type="ECO:0000256" key="10">
    <source>
        <dbReference type="ARBA" id="ARBA00023242"/>
    </source>
</evidence>
<sequence length="740" mass="84444">MREWLRRLPNIRPDGEALSDKHRTNGNVMFKGKSSNHLVLQAYNRAIFAAPCASRALALGHANRAIVLIRLGRYREAYEDCQLALDGDYPEEKRLKVYFRQAECAESMNDPSKLGPIVDGLSKLQADPSRILSKGEREKLQTLQAKYDAAEKRTVEETATPSYSNFLAAVKMHVEPFSQLDYQVPSENCVTPTKGRHAIAQETLHTDHIISRETAVSFVPVYDPNGRTSYHCQKCARVNVIPFPCSSCGGACYCSIQCRADHRQVHRFECAGYQKRLWYFIGIAHLGIRSFLDGFDTIRSELLKVSAASCVEWSLRKWLGAITSGGKDYGQYGKVLRLVTNFHKMDPDDVLRYAMAALMLSIYLMEFTPFLSEHGFPQEVTGGHLPNYCAALIMRHIGQLVCNGHAISELSATSPCASYSDAARLEPFDLLQEDSFHPQVGLLHLCFSSARIFTAIYPQISMFNHACNPNIRNHFDRSTLTVYATRLIAPDSEVVNCYGPHYKLMSREMRLMHLKQQYCFDCTCDRCQSGVDTFLTMHNAIRCSRCWQQFSLELSMEHLQDGKSIYCAHCSAEIDTDWYGNILQITMNDDPNHLDNDFRRVVTLYEWCAQTLVGSNQTRADVLEAILHRYTRHAVRSDFWHSTLRKYAIELASIRREQYNCMSLEYLTGCFYLLDLWALLYLCNGSEPVQLKKEEKAALKDFRAAIGMIGVENRLLILEYAERFVILDEETPEEEWIPVE</sequence>
<dbReference type="GO" id="GO:0008757">
    <property type="term" value="F:S-adenosylmethionine-dependent methyltransferase activity"/>
    <property type="evidence" value="ECO:0007669"/>
    <property type="project" value="UniProtKB-ARBA"/>
</dbReference>
<name>A0A182Y0H3_ANOST</name>
<organism evidence="17 18">
    <name type="scientific">Anopheles stephensi</name>
    <name type="common">Indo-Pakistan malaria mosquito</name>
    <dbReference type="NCBI Taxonomy" id="30069"/>
    <lineage>
        <taxon>Eukaryota</taxon>
        <taxon>Metazoa</taxon>
        <taxon>Ecdysozoa</taxon>
        <taxon>Arthropoda</taxon>
        <taxon>Hexapoda</taxon>
        <taxon>Insecta</taxon>
        <taxon>Pterygota</taxon>
        <taxon>Neoptera</taxon>
        <taxon>Endopterygota</taxon>
        <taxon>Diptera</taxon>
        <taxon>Nematocera</taxon>
        <taxon>Culicoidea</taxon>
        <taxon>Culicidae</taxon>
        <taxon>Anophelinae</taxon>
        <taxon>Anopheles</taxon>
    </lineage>
</organism>
<evidence type="ECO:0000256" key="7">
    <source>
        <dbReference type="ARBA" id="ARBA00022723"/>
    </source>
</evidence>
<dbReference type="PROSITE" id="PS50865">
    <property type="entry name" value="ZF_MYND_2"/>
    <property type="match status" value="1"/>
</dbReference>
<dbReference type="PANTHER" id="PTHR46165:SF2">
    <property type="entry name" value="SET AND MYND DOMAIN-CONTAINING PROTEIN 4"/>
    <property type="match status" value="1"/>
</dbReference>
<feature type="domain" description="MYND-type" evidence="16">
    <location>
        <begin position="232"/>
        <end position="270"/>
    </location>
</feature>
<dbReference type="Gene3D" id="2.170.270.10">
    <property type="entry name" value="SET domain"/>
    <property type="match status" value="1"/>
</dbReference>
<comment type="subcellular location">
    <subcellularLocation>
        <location evidence="2">Cytoplasm</location>
    </subcellularLocation>
    <subcellularLocation>
        <location evidence="1">Nucleus</location>
    </subcellularLocation>
</comment>
<evidence type="ECO:0000256" key="9">
    <source>
        <dbReference type="ARBA" id="ARBA00022833"/>
    </source>
</evidence>
<dbReference type="GO" id="GO:0032259">
    <property type="term" value="P:methylation"/>
    <property type="evidence" value="ECO:0007669"/>
    <property type="project" value="UniProtKB-KW"/>
</dbReference>
<proteinExistence type="predicted"/>
<keyword evidence="8 15" id="KW-0863">Zinc-finger</keyword>
<dbReference type="GO" id="GO:0042826">
    <property type="term" value="F:histone deacetylase binding"/>
    <property type="evidence" value="ECO:0007669"/>
    <property type="project" value="TreeGrafter"/>
</dbReference>
<dbReference type="VEuPathDB" id="VectorBase:ASTE000035"/>
<dbReference type="Gene3D" id="1.25.40.10">
    <property type="entry name" value="Tetratricopeptide repeat domain"/>
    <property type="match status" value="1"/>
</dbReference>
<dbReference type="SUPFAM" id="SSF144232">
    <property type="entry name" value="HIT/MYND zinc finger-like"/>
    <property type="match status" value="1"/>
</dbReference>
<dbReference type="STRING" id="30069.A0A182Y0H3"/>
<dbReference type="VEuPathDB" id="VectorBase:ASTEI20_037930"/>
<evidence type="ECO:0000256" key="14">
    <source>
        <dbReference type="ARBA" id="ARBA00093680"/>
    </source>
</evidence>
<reference evidence="18" key="1">
    <citation type="journal article" date="2014" name="Genome Biol.">
        <title>Genome analysis of a major urban malaria vector mosquito, Anopheles stephensi.</title>
        <authorList>
            <person name="Jiang X."/>
            <person name="Peery A."/>
            <person name="Hall A.B."/>
            <person name="Sharma A."/>
            <person name="Chen X.G."/>
            <person name="Waterhouse R.M."/>
            <person name="Komissarov A."/>
            <person name="Riehle M.M."/>
            <person name="Shouche Y."/>
            <person name="Sharakhova M.V."/>
            <person name="Lawson D."/>
            <person name="Pakpour N."/>
            <person name="Arensburger P."/>
            <person name="Davidson V.L."/>
            <person name="Eiglmeier K."/>
            <person name="Emrich S."/>
            <person name="George P."/>
            <person name="Kennedy R.C."/>
            <person name="Mane S.P."/>
            <person name="Maslen G."/>
            <person name="Oringanje C."/>
            <person name="Qi Y."/>
            <person name="Settlage R."/>
            <person name="Tojo M."/>
            <person name="Tubio J.M."/>
            <person name="Unger M.F."/>
            <person name="Wang B."/>
            <person name="Vernick K.D."/>
            <person name="Ribeiro J.M."/>
            <person name="James A.A."/>
            <person name="Michel K."/>
            <person name="Riehle M.A."/>
            <person name="Luckhart S."/>
            <person name="Sharakhov I.V."/>
            <person name="Tu Z."/>
        </authorList>
    </citation>
    <scope>NUCLEOTIDE SEQUENCE [LARGE SCALE GENOMIC DNA]</scope>
    <source>
        <strain evidence="18">Indian</strain>
    </source>
</reference>
<evidence type="ECO:0000256" key="2">
    <source>
        <dbReference type="ARBA" id="ARBA00004496"/>
    </source>
</evidence>
<evidence type="ECO:0000256" key="13">
    <source>
        <dbReference type="ARBA" id="ARBA00093635"/>
    </source>
</evidence>
<dbReference type="Gene3D" id="1.10.220.160">
    <property type="match status" value="1"/>
</dbReference>
<keyword evidence="3" id="KW-0963">Cytoplasm</keyword>
<dbReference type="AlphaFoldDB" id="A0A182Y0H3"/>
<evidence type="ECO:0000256" key="6">
    <source>
        <dbReference type="ARBA" id="ARBA00022691"/>
    </source>
</evidence>
<evidence type="ECO:0000256" key="3">
    <source>
        <dbReference type="ARBA" id="ARBA00022490"/>
    </source>
</evidence>
<evidence type="ECO:0000313" key="17">
    <source>
        <dbReference type="EnsemblMetazoa" id="ASTEI01959-PA"/>
    </source>
</evidence>
<dbReference type="OMA" id="RQAHCAW"/>